<organism evidence="1 2">
    <name type="scientific">Mycoplasma capricolum subsp. capricolum (strain California kid / ATCC 27343 / NCTC 10154)</name>
    <dbReference type="NCBI Taxonomy" id="340047"/>
    <lineage>
        <taxon>Bacteria</taxon>
        <taxon>Bacillati</taxon>
        <taxon>Mycoplasmatota</taxon>
        <taxon>Mollicutes</taxon>
        <taxon>Mycoplasmataceae</taxon>
        <taxon>Mycoplasma</taxon>
    </lineage>
</organism>
<proteinExistence type="predicted"/>
<evidence type="ECO:0008006" key="3">
    <source>
        <dbReference type="Google" id="ProtNLM"/>
    </source>
</evidence>
<dbReference type="Proteomes" id="UP000001928">
    <property type="component" value="Chromosome"/>
</dbReference>
<name>Q2SSL4_MYCCT</name>
<dbReference type="SUPFAM" id="SSF81606">
    <property type="entry name" value="PP2C-like"/>
    <property type="match status" value="1"/>
</dbReference>
<evidence type="ECO:0000313" key="2">
    <source>
        <dbReference type="Proteomes" id="UP000001928"/>
    </source>
</evidence>
<dbReference type="KEGG" id="mcp:MCAP_0263"/>
<dbReference type="EMBL" id="CP000123">
    <property type="protein sequence ID" value="ABC01486.1"/>
    <property type="molecule type" value="Genomic_DNA"/>
</dbReference>
<dbReference type="Gene3D" id="3.60.40.10">
    <property type="entry name" value="PPM-type phosphatase domain"/>
    <property type="match status" value="1"/>
</dbReference>
<sequence length="87" mass="9959">MKNTYWKCLTSALGPTKKLKIDSYFLKDSNGLFCLTTDGIHDFIDIKTFKDYLDLKSSLRTKAKNIIKYSINNLSTDNSSIILLEVM</sequence>
<dbReference type="HOGENOM" id="CLU_173988_0_0_14"/>
<dbReference type="PhylomeDB" id="Q2SSL4"/>
<protein>
    <recommendedName>
        <fullName evidence="3">PPM-type phosphatase domain-containing protein</fullName>
    </recommendedName>
</protein>
<dbReference type="AlphaFoldDB" id="Q2SSL4"/>
<gene>
    <name evidence="1" type="ordered locus">MCAP_0263</name>
</gene>
<accession>Q2SSL4</accession>
<evidence type="ECO:0000313" key="1">
    <source>
        <dbReference type="EMBL" id="ABC01486.1"/>
    </source>
</evidence>
<reference evidence="1 2" key="1">
    <citation type="submission" date="2005-09" db="EMBL/GenBank/DDBJ databases">
        <authorList>
            <person name="Glass J.I."/>
            <person name="Lartigue C."/>
            <person name="Pfannkoch C."/>
            <person name="Baden-Tillson H."/>
            <person name="Smith H.O."/>
            <person name="Venter J.C."/>
            <person name="Roske K."/>
            <person name="Wise K.S."/>
            <person name="Calcutt M.J."/>
            <person name="Nelson W.C."/>
            <person name="Nierman W.C."/>
        </authorList>
    </citation>
    <scope>NUCLEOTIDE SEQUENCE [LARGE SCALE GENOMIC DNA]</scope>
    <source>
        <strain evidence="2">California kid / ATCC 27343 / NCTC 10154</strain>
    </source>
</reference>
<dbReference type="InterPro" id="IPR036457">
    <property type="entry name" value="PPM-type-like_dom_sf"/>
</dbReference>